<dbReference type="EMBL" id="JBHTLK010000001">
    <property type="protein sequence ID" value="MFD1145510.1"/>
    <property type="molecule type" value="Genomic_DNA"/>
</dbReference>
<dbReference type="Proteomes" id="UP001597168">
    <property type="component" value="Unassembled WGS sequence"/>
</dbReference>
<accession>A0ABW3QJZ5</accession>
<evidence type="ECO:0000259" key="1">
    <source>
        <dbReference type="Pfam" id="PF19965"/>
    </source>
</evidence>
<dbReference type="InterPro" id="IPR045446">
    <property type="entry name" value="VMAP-M2"/>
</dbReference>
<proteinExistence type="predicted"/>
<reference evidence="3" key="1">
    <citation type="journal article" date="2019" name="Int. J. Syst. Evol. Microbiol.">
        <title>The Global Catalogue of Microorganisms (GCM) 10K type strain sequencing project: providing services to taxonomists for standard genome sequencing and annotation.</title>
        <authorList>
            <consortium name="The Broad Institute Genomics Platform"/>
            <consortium name="The Broad Institute Genome Sequencing Center for Infectious Disease"/>
            <person name="Wu L."/>
            <person name="Ma J."/>
        </authorList>
    </citation>
    <scope>NUCLEOTIDE SEQUENCE [LARGE SCALE GENOMIC DNA]</scope>
    <source>
        <strain evidence="3">CCUG 60214</strain>
    </source>
</reference>
<comment type="caution">
    <text evidence="2">The sequence shown here is derived from an EMBL/GenBank/DDBJ whole genome shotgun (WGS) entry which is preliminary data.</text>
</comment>
<name>A0ABW3QJZ5_9PSEU</name>
<evidence type="ECO:0000313" key="2">
    <source>
        <dbReference type="EMBL" id="MFD1145510.1"/>
    </source>
</evidence>
<gene>
    <name evidence="2" type="ORF">ACFQ3T_00055</name>
</gene>
<sequence length="682" mass="74441">MIGSVPRRFVVIATQCPSAEVRLPDLERAAEELRGVLEAPDLGAATGDALIGEATQPKVEAAVRHAIAEAGAEGAVLVVALLGHGFSPNGSTLYYMAHDTRDGEPASGVDVGKLLSEAAQQPGIEGVIALVDTCYSASGVPDVRQVVSGVSNGQSGLAVMMSSASNQRSYHMNFTFALTDLARDGMPGEREQLYVTGRLMAALRTKVSTQTPASLVFDGGTESGALWLVRNRRDLSTTTIGSVGALGRKELAAAIARWNAGYALPATWTMRSLDELRDAARSGDLEGMYVLHVVQGLTFAIRAAEFLRENSVGALTTPKLRNAGRRAGVFSEVRSSGTALVVGLLEEAALRVGTVEGNPWKPLARLMAALAIEIGIPADDRRLREWSRACGLDTELNDAFAALAETPEHGDLRLVLAPSDEATGWPNHLRAWLLRAGAVSTPQKTFHCPYPTRHGTEKALASAREWALDQLGPDETLRYIDIAVPADVLADVDWHPEKIDTDLYYLGTEHDVLAQWSGRLRPSRVHQRMNKRAREAMRRIDEDDDVPLDWVTRADLHDVTAFGGKLKSGAFRRAIGIDHRPPNLADVLEMLLPYSPVLLWPSRDGESDDTWPNVVRQRWDTLPGGFTAAFREQLDRPSRGLANVRTAWHDIRWLDFCRWFELRTVRSENVREHASANGESES</sequence>
<evidence type="ECO:0000313" key="3">
    <source>
        <dbReference type="Proteomes" id="UP001597168"/>
    </source>
</evidence>
<keyword evidence="3" id="KW-1185">Reference proteome</keyword>
<dbReference type="RefSeq" id="WP_380718300.1">
    <property type="nucleotide sequence ID" value="NZ_JBHTLK010000001.1"/>
</dbReference>
<organism evidence="2 3">
    <name type="scientific">Saccharothrix hoggarensis</name>
    <dbReference type="NCBI Taxonomy" id="913853"/>
    <lineage>
        <taxon>Bacteria</taxon>
        <taxon>Bacillati</taxon>
        <taxon>Actinomycetota</taxon>
        <taxon>Actinomycetes</taxon>
        <taxon>Pseudonocardiales</taxon>
        <taxon>Pseudonocardiaceae</taxon>
        <taxon>Saccharothrix</taxon>
    </lineage>
</organism>
<protein>
    <recommendedName>
        <fullName evidence="1">vWA-MoxR associated protein middle region 2 domain-containing protein</fullName>
    </recommendedName>
</protein>
<dbReference type="Pfam" id="PF19965">
    <property type="entry name" value="VMAP-M2"/>
    <property type="match status" value="1"/>
</dbReference>
<feature type="domain" description="vWA-MoxR associated protein middle region 2" evidence="1">
    <location>
        <begin position="190"/>
        <end position="400"/>
    </location>
</feature>